<proteinExistence type="predicted"/>
<dbReference type="AlphaFoldDB" id="A0A2T3NJ84"/>
<dbReference type="Pfam" id="PF14542">
    <property type="entry name" value="Acetyltransf_CG"/>
    <property type="match status" value="1"/>
</dbReference>
<evidence type="ECO:0000313" key="2">
    <source>
        <dbReference type="EMBL" id="PSW15558.1"/>
    </source>
</evidence>
<protein>
    <submittedName>
        <fullName evidence="2">N-acetyltransferase</fullName>
    </submittedName>
</protein>
<name>A0A2T3NJ84_9GAMM</name>
<dbReference type="PANTHER" id="PTHR31435:SF9">
    <property type="entry name" value="PROTEIN NATD1"/>
    <property type="match status" value="1"/>
</dbReference>
<dbReference type="PROSITE" id="PS51729">
    <property type="entry name" value="GNAT_YJDJ"/>
    <property type="match status" value="1"/>
</dbReference>
<dbReference type="Gene3D" id="3.40.630.30">
    <property type="match status" value="1"/>
</dbReference>
<evidence type="ECO:0000313" key="3">
    <source>
        <dbReference type="Proteomes" id="UP000241346"/>
    </source>
</evidence>
<organism evidence="2 3">
    <name type="scientific">Photobacterium rosenbergii</name>
    <dbReference type="NCBI Taxonomy" id="294936"/>
    <lineage>
        <taxon>Bacteria</taxon>
        <taxon>Pseudomonadati</taxon>
        <taxon>Pseudomonadota</taxon>
        <taxon>Gammaproteobacteria</taxon>
        <taxon>Vibrionales</taxon>
        <taxon>Vibrionaceae</taxon>
        <taxon>Photobacterium</taxon>
    </lineage>
</organism>
<reference evidence="2 3" key="1">
    <citation type="submission" date="2018-03" db="EMBL/GenBank/DDBJ databases">
        <title>Whole genome sequencing of Histamine producing bacteria.</title>
        <authorList>
            <person name="Butler K."/>
        </authorList>
    </citation>
    <scope>NUCLEOTIDE SEQUENCE [LARGE SCALE GENOMIC DNA]</scope>
    <source>
        <strain evidence="2 3">DSM 19138</strain>
    </source>
</reference>
<sequence>MSNNHKVVHDKDKQTYFVDLIDGYQAKVSYQISGNVLTLDHSSVPSELRGQGYAGIMMEAVLGKIEQEGFKVIPQCSYVVHYMGKHNEWNHLLASQ</sequence>
<dbReference type="InterPro" id="IPR045057">
    <property type="entry name" value="Gcn5-rel_NAT"/>
</dbReference>
<dbReference type="OrthoDB" id="9813275at2"/>
<comment type="caution">
    <text evidence="2">The sequence shown here is derived from an EMBL/GenBank/DDBJ whole genome shotgun (WGS) entry which is preliminary data.</text>
</comment>
<dbReference type="InterPro" id="IPR016181">
    <property type="entry name" value="Acyl_CoA_acyltransferase"/>
</dbReference>
<dbReference type="EMBL" id="PYMB01000001">
    <property type="protein sequence ID" value="PSW15558.1"/>
    <property type="molecule type" value="Genomic_DNA"/>
</dbReference>
<gene>
    <name evidence="2" type="ORF">C9J01_00630</name>
</gene>
<dbReference type="GO" id="GO:0016740">
    <property type="term" value="F:transferase activity"/>
    <property type="evidence" value="ECO:0007669"/>
    <property type="project" value="UniProtKB-KW"/>
</dbReference>
<dbReference type="SUPFAM" id="SSF55729">
    <property type="entry name" value="Acyl-CoA N-acyltransferases (Nat)"/>
    <property type="match status" value="1"/>
</dbReference>
<feature type="domain" description="N-acetyltransferase" evidence="1">
    <location>
        <begin position="8"/>
        <end position="94"/>
    </location>
</feature>
<dbReference type="PANTHER" id="PTHR31435">
    <property type="entry name" value="PROTEIN NATD1"/>
    <property type="match status" value="1"/>
</dbReference>
<dbReference type="Proteomes" id="UP000241346">
    <property type="component" value="Unassembled WGS sequence"/>
</dbReference>
<accession>A0A2T3NJ84</accession>
<dbReference type="RefSeq" id="WP_107296177.1">
    <property type="nucleotide sequence ID" value="NZ_PYMB01000001.1"/>
</dbReference>
<evidence type="ECO:0000259" key="1">
    <source>
        <dbReference type="PROSITE" id="PS51729"/>
    </source>
</evidence>
<dbReference type="InterPro" id="IPR031165">
    <property type="entry name" value="GNAT_YJDJ"/>
</dbReference>
<keyword evidence="2" id="KW-0808">Transferase</keyword>